<keyword evidence="2" id="KW-1003">Cell membrane</keyword>
<dbReference type="PANTHER" id="PTHR33908">
    <property type="entry name" value="MANNOSYLTRANSFERASE YKCB-RELATED"/>
    <property type="match status" value="1"/>
</dbReference>
<feature type="transmembrane region" description="Helical" evidence="8">
    <location>
        <begin position="113"/>
        <end position="132"/>
    </location>
</feature>
<feature type="domain" description="Glycosyltransferase RgtA/B/C/D-like" evidence="9">
    <location>
        <begin position="60"/>
        <end position="219"/>
    </location>
</feature>
<keyword evidence="11" id="KW-1185">Reference proteome</keyword>
<dbReference type="KEGG" id="aab:A4R43_40995"/>
<dbReference type="RefSeq" id="WP_236808624.1">
    <property type="nucleotide sequence ID" value="NZ_CP015163.1"/>
</dbReference>
<gene>
    <name evidence="10" type="ORF">A4R43_40995</name>
</gene>
<dbReference type="GO" id="GO:0016763">
    <property type="term" value="F:pentosyltransferase activity"/>
    <property type="evidence" value="ECO:0007669"/>
    <property type="project" value="TreeGrafter"/>
</dbReference>
<dbReference type="Proteomes" id="UP000250434">
    <property type="component" value="Chromosome"/>
</dbReference>
<keyword evidence="3" id="KW-0328">Glycosyltransferase</keyword>
<keyword evidence="5 8" id="KW-0812">Transmembrane</keyword>
<dbReference type="AlphaFoldDB" id="A0A344LJ10"/>
<feature type="transmembrane region" description="Helical" evidence="8">
    <location>
        <begin position="248"/>
        <end position="266"/>
    </location>
</feature>
<dbReference type="InterPro" id="IPR038731">
    <property type="entry name" value="RgtA/B/C-like"/>
</dbReference>
<feature type="transmembrane region" description="Helical" evidence="8">
    <location>
        <begin position="159"/>
        <end position="190"/>
    </location>
</feature>
<accession>A0A344LJ10</accession>
<keyword evidence="6 8" id="KW-1133">Transmembrane helix</keyword>
<dbReference type="Pfam" id="PF13231">
    <property type="entry name" value="PMT_2"/>
    <property type="match status" value="1"/>
</dbReference>
<dbReference type="PANTHER" id="PTHR33908:SF11">
    <property type="entry name" value="MEMBRANE PROTEIN"/>
    <property type="match status" value="1"/>
</dbReference>
<evidence type="ECO:0000256" key="4">
    <source>
        <dbReference type="ARBA" id="ARBA00022679"/>
    </source>
</evidence>
<dbReference type="GO" id="GO:0009103">
    <property type="term" value="P:lipopolysaccharide biosynthetic process"/>
    <property type="evidence" value="ECO:0007669"/>
    <property type="project" value="UniProtKB-ARBA"/>
</dbReference>
<evidence type="ECO:0000259" key="9">
    <source>
        <dbReference type="Pfam" id="PF13231"/>
    </source>
</evidence>
<organism evidence="10 11">
    <name type="scientific">Amycolatopsis albispora</name>
    <dbReference type="NCBI Taxonomy" id="1804986"/>
    <lineage>
        <taxon>Bacteria</taxon>
        <taxon>Bacillati</taxon>
        <taxon>Actinomycetota</taxon>
        <taxon>Actinomycetes</taxon>
        <taxon>Pseudonocardiales</taxon>
        <taxon>Pseudonocardiaceae</taxon>
        <taxon>Amycolatopsis</taxon>
    </lineage>
</organism>
<feature type="transmembrane region" description="Helical" evidence="8">
    <location>
        <begin position="273"/>
        <end position="290"/>
    </location>
</feature>
<dbReference type="GO" id="GO:0005886">
    <property type="term" value="C:plasma membrane"/>
    <property type="evidence" value="ECO:0007669"/>
    <property type="project" value="UniProtKB-SubCell"/>
</dbReference>
<comment type="subcellular location">
    <subcellularLocation>
        <location evidence="1">Cell membrane</location>
        <topology evidence="1">Multi-pass membrane protein</topology>
    </subcellularLocation>
</comment>
<reference evidence="10 11" key="1">
    <citation type="submission" date="2016-04" db="EMBL/GenBank/DDBJ databases">
        <title>Complete genome sequence and analysis of deep-sea sediment isolate, Amycolatopsis sp. WP1.</title>
        <authorList>
            <person name="Wang H."/>
            <person name="Chen S."/>
            <person name="Wu Q."/>
        </authorList>
    </citation>
    <scope>NUCLEOTIDE SEQUENCE [LARGE SCALE GENOMIC DNA]</scope>
    <source>
        <strain evidence="10 11">WP1</strain>
    </source>
</reference>
<name>A0A344LJ10_9PSEU</name>
<evidence type="ECO:0000313" key="10">
    <source>
        <dbReference type="EMBL" id="AXB48034.1"/>
    </source>
</evidence>
<proteinExistence type="predicted"/>
<feature type="transmembrane region" description="Helical" evidence="8">
    <location>
        <begin position="326"/>
        <end position="344"/>
    </location>
</feature>
<sequence>MRKPNESAVDSRRTAWPPVLAVAALTAGVLFYSSAHYGHGFDELYFVVAGRDHLAWGYFDQSPLVPFLAGLLDSWFPGSLVMLRLPVTLAATGGVVVTALIARELGGGRAAQVTAAATYAASGAVVVSHWLATYTLDPFLWTVLTWLVVRWVRTRDDRLLLWAGLVTAVSLQVKFLVPAFWVLVLLSALVFGPRSLASRPKLWLGAGIAALATVPTLVWQALHDWPYLNMSDVVAAEFPGEWPFLRDGVLMAGIGIGAVAFVFGLLRLLFLAQYRFLGVAILGLVVAFLLASGRSYYLLGVYALPFAVTAVAIWQRPDVRWRPFVAWPVYLCSGVAAVAMLPIYPPSIVDKVPTSWGPFVLGSSFAAGERPQGELGRTGASVLASLPPDQRARTAVFSDLYPFAASVEYFGGERVYSGHRGYWYFGAPPDSAADVLFVGLDPGRLRPHFAGETPVIEGLVWLFEGRRGSWTALWPGMRSQ</sequence>
<evidence type="ECO:0000256" key="7">
    <source>
        <dbReference type="ARBA" id="ARBA00023136"/>
    </source>
</evidence>
<evidence type="ECO:0000256" key="1">
    <source>
        <dbReference type="ARBA" id="ARBA00004651"/>
    </source>
</evidence>
<evidence type="ECO:0000313" key="11">
    <source>
        <dbReference type="Proteomes" id="UP000250434"/>
    </source>
</evidence>
<keyword evidence="7 8" id="KW-0472">Membrane</keyword>
<feature type="transmembrane region" description="Helical" evidence="8">
    <location>
        <begin position="81"/>
        <end position="101"/>
    </location>
</feature>
<evidence type="ECO:0000256" key="8">
    <source>
        <dbReference type="SAM" id="Phobius"/>
    </source>
</evidence>
<evidence type="ECO:0000256" key="5">
    <source>
        <dbReference type="ARBA" id="ARBA00022692"/>
    </source>
</evidence>
<feature type="transmembrane region" description="Helical" evidence="8">
    <location>
        <begin position="296"/>
        <end position="314"/>
    </location>
</feature>
<dbReference type="InterPro" id="IPR050297">
    <property type="entry name" value="LipidA_mod_glycosyltrf_83"/>
</dbReference>
<dbReference type="EMBL" id="CP015163">
    <property type="protein sequence ID" value="AXB48034.1"/>
    <property type="molecule type" value="Genomic_DNA"/>
</dbReference>
<evidence type="ECO:0000256" key="6">
    <source>
        <dbReference type="ARBA" id="ARBA00022989"/>
    </source>
</evidence>
<keyword evidence="4" id="KW-0808">Transferase</keyword>
<feature type="transmembrane region" description="Helical" evidence="8">
    <location>
        <begin position="202"/>
        <end position="222"/>
    </location>
</feature>
<protein>
    <recommendedName>
        <fullName evidence="9">Glycosyltransferase RgtA/B/C/D-like domain-containing protein</fullName>
    </recommendedName>
</protein>
<evidence type="ECO:0000256" key="3">
    <source>
        <dbReference type="ARBA" id="ARBA00022676"/>
    </source>
</evidence>
<evidence type="ECO:0000256" key="2">
    <source>
        <dbReference type="ARBA" id="ARBA00022475"/>
    </source>
</evidence>